<reference evidence="2 3" key="1">
    <citation type="submission" date="2018-10" db="EMBL/GenBank/DDBJ databases">
        <title>Genomic Encyclopedia of Archaeal and Bacterial Type Strains, Phase II (KMG-II): from individual species to whole genera.</title>
        <authorList>
            <person name="Goeker M."/>
        </authorList>
    </citation>
    <scope>NUCLEOTIDE SEQUENCE [LARGE SCALE GENOMIC DNA]</scope>
    <source>
        <strain evidence="2 3">DSM 11927</strain>
    </source>
</reference>
<dbReference type="SUPFAM" id="SSF53474">
    <property type="entry name" value="alpha/beta-Hydrolases"/>
    <property type="match status" value="1"/>
</dbReference>
<name>A0A495R552_9EURY</name>
<evidence type="ECO:0000313" key="3">
    <source>
        <dbReference type="Proteomes" id="UP000268233"/>
    </source>
</evidence>
<organism evidence="2 3">
    <name type="scientific">Haloarcula quadrata</name>
    <dbReference type="NCBI Taxonomy" id="182779"/>
    <lineage>
        <taxon>Archaea</taxon>
        <taxon>Methanobacteriati</taxon>
        <taxon>Methanobacteriota</taxon>
        <taxon>Stenosarchaea group</taxon>
        <taxon>Halobacteria</taxon>
        <taxon>Halobacteriales</taxon>
        <taxon>Haloarculaceae</taxon>
        <taxon>Haloarcula</taxon>
    </lineage>
</organism>
<dbReference type="Gene3D" id="3.40.50.1820">
    <property type="entry name" value="alpha/beta hydrolase"/>
    <property type="match status" value="1"/>
</dbReference>
<keyword evidence="3" id="KW-1185">Reference proteome</keyword>
<dbReference type="Pfam" id="PF00561">
    <property type="entry name" value="Abhydrolase_1"/>
    <property type="match status" value="1"/>
</dbReference>
<sequence length="315" mass="35176">MERPVTARLPDRDVSTAKRYAARPPERRARAMNAEPNYLKDIQPEPVSMHYATNDGVSLAYEREGPPDAETVVFVEGIGYGRWMWLWQQEALVEEYQTIVWDNRGTGDSDESGGPYTMSQMASDLEAVLDDAGIEQAHVVGASMGGMIAQQYALEYDRARSLTLMCTSPGGPEAVPVPEETQQRMFAVPDDLDERELRRYKMQPALSDSFMEAHKDLIGRIIDWRIDSDASDQALDWQGAAVQAFDASDRLGEITVPALVIHGTADEVVPYENGKLLARGLPNADFITVHGGPHLLFIEEYERVNTQIQEFIDDV</sequence>
<dbReference type="InterPro" id="IPR050471">
    <property type="entry name" value="AB_hydrolase"/>
</dbReference>
<accession>A0A495R552</accession>
<dbReference type="Proteomes" id="UP000268233">
    <property type="component" value="Unassembled WGS sequence"/>
</dbReference>
<dbReference type="PRINTS" id="PR00111">
    <property type="entry name" value="ABHYDROLASE"/>
</dbReference>
<dbReference type="PANTHER" id="PTHR43433">
    <property type="entry name" value="HYDROLASE, ALPHA/BETA FOLD FAMILY PROTEIN"/>
    <property type="match status" value="1"/>
</dbReference>
<gene>
    <name evidence="2" type="ORF">BDK61_1654</name>
</gene>
<dbReference type="EMBL" id="RBWW01000001">
    <property type="protein sequence ID" value="RKS82350.1"/>
    <property type="molecule type" value="Genomic_DNA"/>
</dbReference>
<evidence type="ECO:0000259" key="1">
    <source>
        <dbReference type="Pfam" id="PF00561"/>
    </source>
</evidence>
<feature type="domain" description="AB hydrolase-1" evidence="1">
    <location>
        <begin position="71"/>
        <end position="300"/>
    </location>
</feature>
<dbReference type="InterPro" id="IPR029058">
    <property type="entry name" value="AB_hydrolase_fold"/>
</dbReference>
<proteinExistence type="predicted"/>
<dbReference type="AlphaFoldDB" id="A0A495R552"/>
<evidence type="ECO:0000313" key="2">
    <source>
        <dbReference type="EMBL" id="RKS82350.1"/>
    </source>
</evidence>
<dbReference type="PANTHER" id="PTHR43433:SF5">
    <property type="entry name" value="AB HYDROLASE-1 DOMAIN-CONTAINING PROTEIN"/>
    <property type="match status" value="1"/>
</dbReference>
<dbReference type="InterPro" id="IPR000073">
    <property type="entry name" value="AB_hydrolase_1"/>
</dbReference>
<comment type="caution">
    <text evidence="2">The sequence shown here is derived from an EMBL/GenBank/DDBJ whole genome shotgun (WGS) entry which is preliminary data.</text>
</comment>
<protein>
    <submittedName>
        <fullName evidence="2">Pimeloyl-ACP methyl ester carboxylesterase</fullName>
    </submittedName>
</protein>